<protein>
    <submittedName>
        <fullName evidence="1">Uncharacterized protein</fullName>
    </submittedName>
</protein>
<gene>
    <name evidence="1" type="ORF">I4F81_004679</name>
</gene>
<organism evidence="1 2">
    <name type="scientific">Pyropia yezoensis</name>
    <name type="common">Susabi-nori</name>
    <name type="synonym">Porphyra yezoensis</name>
    <dbReference type="NCBI Taxonomy" id="2788"/>
    <lineage>
        <taxon>Eukaryota</taxon>
        <taxon>Rhodophyta</taxon>
        <taxon>Bangiophyceae</taxon>
        <taxon>Bangiales</taxon>
        <taxon>Bangiaceae</taxon>
        <taxon>Pyropia</taxon>
    </lineage>
</organism>
<sequence>MSGYTNGSIIPLASPAGQALLTAATAAGTCTYGRLAPVWASQTGRRRCALRSAAVVLNALAGVAAFSEDAWFSGGGGGEDEGNGHGGSDGGGGGGGGNSGASGGGVGDGGGDGSGTAGSGGGGGGSGEEGGGSVPPRPAAAAMAAAVAASVGLSADAVDAAGMTLAQLGALLTAVAAAAGGGAARPAGAPPPSPTPPPTSRGGCWPFPAPLSVTVTPARAAAVAGDDRDDEDDGGWADWPATLRTAVCDADAVVVNYCMRAAGQGDHLGGHVAPVGGWEPASDRLLLLDVWPETGPCWVTTPALAAAAATVDGRSGRVRGMVELRLGG</sequence>
<evidence type="ECO:0000313" key="2">
    <source>
        <dbReference type="Proteomes" id="UP000798662"/>
    </source>
</evidence>
<evidence type="ECO:0000313" key="1">
    <source>
        <dbReference type="EMBL" id="KAK1862103.1"/>
    </source>
</evidence>
<proteinExistence type="predicted"/>
<keyword evidence="2" id="KW-1185">Reference proteome</keyword>
<reference evidence="1" key="1">
    <citation type="submission" date="2019-11" db="EMBL/GenBank/DDBJ databases">
        <title>Nori genome reveals adaptations in red seaweeds to the harsh intertidal environment.</title>
        <authorList>
            <person name="Wang D."/>
            <person name="Mao Y."/>
        </authorList>
    </citation>
    <scope>NUCLEOTIDE SEQUENCE</scope>
    <source>
        <tissue evidence="1">Gametophyte</tissue>
    </source>
</reference>
<dbReference type="Proteomes" id="UP000798662">
    <property type="component" value="Chromosome 1"/>
</dbReference>
<accession>A0ACC3BW32</accession>
<dbReference type="EMBL" id="CM020618">
    <property type="protein sequence ID" value="KAK1862103.1"/>
    <property type="molecule type" value="Genomic_DNA"/>
</dbReference>
<name>A0ACC3BW32_PYRYE</name>
<comment type="caution">
    <text evidence="1">The sequence shown here is derived from an EMBL/GenBank/DDBJ whole genome shotgun (WGS) entry which is preliminary data.</text>
</comment>